<dbReference type="PANTHER" id="PTHR24193">
    <property type="entry name" value="ANKYRIN REPEAT PROTEIN"/>
    <property type="match status" value="1"/>
</dbReference>
<sequence length="694" mass="75484">MEFEGSTEDMLVMLLDAGFEPTAYEAILLWRHAACRGYTSVAQRFLLEEWPVDFKIPEVQIKVSDEGPGDIYDTTALMHACESGHRDLFHLLLANGANVRFRDTLKQFPLYLAAQARYCTYASDAKDYEEIFDALLRTDAQKDRNAIIPGEQDWKWEVLSPLGIAVQSQQPGPVRMLLQAGADPNLGNSLGQTPLHVACTTLSASDDDHVEIIDLLLRHGAKVDAVTNHGWTPLGRVANLGVSSRACFRLLDAGAMVDIGGGKLDTALHAAARHDVSGELILRALIARSGDVNNMNGMYGTVLLAAMDRPRGGPEHDKALLSIVNLLIQHGVDINLTPSECRKSAIELAAEYGHAMVMDRLMRQGAKVNSEFSIIDIGSMKFRNSSLSTVSIYKPQIFNLLLFKGAPVESDCFLNDKSILEEACSGEGPLALETVKILLSHGADVNRRGPLGVTPLHRACFGLKQDVVSLLIDSGADCTAHCESYGVPLHSLCAGIVKQFSSPERKAAYNCILNILIDGNGLKLDAMDGDGASPLHKLAASTAESRYPADGSEKLVLTAMNQLLDLAQPEESRYIRTPDSSGRTLIHIAASAGDGEMLELLLNRSITDDVSQESLNSLRDNKGHTPLHCAIEKEHIDACKLLLRSATSDQALTPQVTEELRQFAAKHDNAHLVRIIRELSPGSPHGSPRDEYPS</sequence>
<evidence type="ECO:0000256" key="2">
    <source>
        <dbReference type="ARBA" id="ARBA00023043"/>
    </source>
</evidence>
<name>A0A9P4S6A4_9PEZI</name>
<feature type="repeat" description="ANK" evidence="3">
    <location>
        <begin position="622"/>
        <end position="654"/>
    </location>
</feature>
<dbReference type="GO" id="GO:0005634">
    <property type="term" value="C:nucleus"/>
    <property type="evidence" value="ECO:0007669"/>
    <property type="project" value="TreeGrafter"/>
</dbReference>
<feature type="repeat" description="ANK" evidence="3">
    <location>
        <begin position="581"/>
        <end position="613"/>
    </location>
</feature>
<dbReference type="PANTHER" id="PTHR24193:SF121">
    <property type="entry name" value="ADA2A-CONTAINING COMPLEX COMPONENT 3, ISOFORM D"/>
    <property type="match status" value="1"/>
</dbReference>
<evidence type="ECO:0000256" key="3">
    <source>
        <dbReference type="PROSITE-ProRule" id="PRU00023"/>
    </source>
</evidence>
<dbReference type="AlphaFoldDB" id="A0A9P4S6A4"/>
<keyword evidence="5" id="KW-1185">Reference proteome</keyword>
<protein>
    <submittedName>
        <fullName evidence="4">Ankyrin</fullName>
    </submittedName>
</protein>
<keyword evidence="1" id="KW-0677">Repeat</keyword>
<organism evidence="4 5">
    <name type="scientific">Patellaria atrata CBS 101060</name>
    <dbReference type="NCBI Taxonomy" id="1346257"/>
    <lineage>
        <taxon>Eukaryota</taxon>
        <taxon>Fungi</taxon>
        <taxon>Dikarya</taxon>
        <taxon>Ascomycota</taxon>
        <taxon>Pezizomycotina</taxon>
        <taxon>Dothideomycetes</taxon>
        <taxon>Dothideomycetes incertae sedis</taxon>
        <taxon>Patellariales</taxon>
        <taxon>Patellariaceae</taxon>
        <taxon>Patellaria</taxon>
    </lineage>
</organism>
<dbReference type="GO" id="GO:0000976">
    <property type="term" value="F:transcription cis-regulatory region binding"/>
    <property type="evidence" value="ECO:0007669"/>
    <property type="project" value="TreeGrafter"/>
</dbReference>
<dbReference type="PROSITE" id="PS50297">
    <property type="entry name" value="ANK_REP_REGION"/>
    <property type="match status" value="5"/>
</dbReference>
<dbReference type="InterPro" id="IPR050663">
    <property type="entry name" value="Ankyrin-SOCS_Box"/>
</dbReference>
<dbReference type="Gene3D" id="1.25.40.20">
    <property type="entry name" value="Ankyrin repeat-containing domain"/>
    <property type="match status" value="3"/>
</dbReference>
<dbReference type="OrthoDB" id="5431422at2759"/>
<feature type="repeat" description="ANK" evidence="3">
    <location>
        <begin position="72"/>
        <end position="104"/>
    </location>
</feature>
<reference evidence="4" key="1">
    <citation type="journal article" date="2020" name="Stud. Mycol.">
        <title>101 Dothideomycetes genomes: a test case for predicting lifestyles and emergence of pathogens.</title>
        <authorList>
            <person name="Haridas S."/>
            <person name="Albert R."/>
            <person name="Binder M."/>
            <person name="Bloem J."/>
            <person name="Labutti K."/>
            <person name="Salamov A."/>
            <person name="Andreopoulos B."/>
            <person name="Baker S."/>
            <person name="Barry K."/>
            <person name="Bills G."/>
            <person name="Bluhm B."/>
            <person name="Cannon C."/>
            <person name="Castanera R."/>
            <person name="Culley D."/>
            <person name="Daum C."/>
            <person name="Ezra D."/>
            <person name="Gonzalez J."/>
            <person name="Henrissat B."/>
            <person name="Kuo A."/>
            <person name="Liang C."/>
            <person name="Lipzen A."/>
            <person name="Lutzoni F."/>
            <person name="Magnuson J."/>
            <person name="Mondo S."/>
            <person name="Nolan M."/>
            <person name="Ohm R."/>
            <person name="Pangilinan J."/>
            <person name="Park H.-J."/>
            <person name="Ramirez L."/>
            <person name="Alfaro M."/>
            <person name="Sun H."/>
            <person name="Tritt A."/>
            <person name="Yoshinaga Y."/>
            <person name="Zwiers L.-H."/>
            <person name="Turgeon B."/>
            <person name="Goodwin S."/>
            <person name="Spatafora J."/>
            <person name="Crous P."/>
            <person name="Grigoriev I."/>
        </authorList>
    </citation>
    <scope>NUCLEOTIDE SEQUENCE</scope>
    <source>
        <strain evidence="4">CBS 101060</strain>
    </source>
</reference>
<dbReference type="EMBL" id="MU006103">
    <property type="protein sequence ID" value="KAF2836481.1"/>
    <property type="molecule type" value="Genomic_DNA"/>
</dbReference>
<dbReference type="GO" id="GO:0045944">
    <property type="term" value="P:positive regulation of transcription by RNA polymerase II"/>
    <property type="evidence" value="ECO:0007669"/>
    <property type="project" value="TreeGrafter"/>
</dbReference>
<evidence type="ECO:0000313" key="4">
    <source>
        <dbReference type="EMBL" id="KAF2836481.1"/>
    </source>
</evidence>
<keyword evidence="2 3" id="KW-0040">ANK repeat</keyword>
<dbReference type="Proteomes" id="UP000799429">
    <property type="component" value="Unassembled WGS sequence"/>
</dbReference>
<feature type="repeat" description="ANK" evidence="3">
    <location>
        <begin position="190"/>
        <end position="228"/>
    </location>
</feature>
<dbReference type="Pfam" id="PF12796">
    <property type="entry name" value="Ank_2"/>
    <property type="match status" value="4"/>
</dbReference>
<dbReference type="SMART" id="SM00248">
    <property type="entry name" value="ANK"/>
    <property type="match status" value="11"/>
</dbReference>
<evidence type="ECO:0000256" key="1">
    <source>
        <dbReference type="ARBA" id="ARBA00022737"/>
    </source>
</evidence>
<dbReference type="InterPro" id="IPR036770">
    <property type="entry name" value="Ankyrin_rpt-contain_sf"/>
</dbReference>
<dbReference type="PROSITE" id="PS50088">
    <property type="entry name" value="ANK_REPEAT"/>
    <property type="match status" value="6"/>
</dbReference>
<accession>A0A9P4S6A4</accession>
<dbReference type="PRINTS" id="PR01415">
    <property type="entry name" value="ANKYRIN"/>
</dbReference>
<gene>
    <name evidence="4" type="ORF">M501DRAFT_987211</name>
</gene>
<feature type="repeat" description="ANK" evidence="3">
    <location>
        <begin position="451"/>
        <end position="483"/>
    </location>
</feature>
<dbReference type="InterPro" id="IPR002110">
    <property type="entry name" value="Ankyrin_rpt"/>
</dbReference>
<proteinExistence type="predicted"/>
<feature type="repeat" description="ANK" evidence="3">
    <location>
        <begin position="157"/>
        <end position="189"/>
    </location>
</feature>
<dbReference type="SUPFAM" id="SSF48403">
    <property type="entry name" value="Ankyrin repeat"/>
    <property type="match status" value="2"/>
</dbReference>
<comment type="caution">
    <text evidence="4">The sequence shown here is derived from an EMBL/GenBank/DDBJ whole genome shotgun (WGS) entry which is preliminary data.</text>
</comment>
<evidence type="ECO:0000313" key="5">
    <source>
        <dbReference type="Proteomes" id="UP000799429"/>
    </source>
</evidence>